<accession>W7YQA2</accession>
<keyword evidence="5" id="KW-1185">Reference proteome</keyword>
<feature type="domain" description="Copper amine oxidase-like N-terminal" evidence="3">
    <location>
        <begin position="22"/>
        <end position="68"/>
    </location>
</feature>
<protein>
    <recommendedName>
        <fullName evidence="3">Copper amine oxidase-like N-terminal domain-containing protein</fullName>
    </recommendedName>
</protein>
<name>W7YQA2_9BACL</name>
<gene>
    <name evidence="4" type="ORF">JCM16418_4931</name>
</gene>
<dbReference type="InterPro" id="IPR036582">
    <property type="entry name" value="Mao_N_sf"/>
</dbReference>
<evidence type="ECO:0000313" key="4">
    <source>
        <dbReference type="EMBL" id="GAF10712.1"/>
    </source>
</evidence>
<dbReference type="EMBL" id="BAVZ01000033">
    <property type="protein sequence ID" value="GAF10712.1"/>
    <property type="molecule type" value="Genomic_DNA"/>
</dbReference>
<sequence length="259" mass="27464">MKKKLLVGLGTIIISGSIATGVFAANQYTILVNGSKIYADVKIINGSTYVPLRAVSEALGANVSLDTKGTISITNSTNTDINHQDSVAPSPSPAPSIPAPTQIPTQKLTTRSNPASLSVLVPFTASAISDQFGGNITVLSTIRGAEAWKIIYDENFFNSAPRNGYEYILANIKIDITSTLQTDNAVSVSPMDFTLVSSNGVDYRQETVVVPDGGIRTQIYAGGSRTGWVAFLVKTDDPSPLIVYGRKSNGSAGLWFKTN</sequence>
<dbReference type="InterPro" id="IPR012854">
    <property type="entry name" value="Cu_amine_oxidase-like_N"/>
</dbReference>
<evidence type="ECO:0000259" key="3">
    <source>
        <dbReference type="Pfam" id="PF07833"/>
    </source>
</evidence>
<dbReference type="Gene3D" id="2.60.40.1240">
    <property type="match status" value="1"/>
</dbReference>
<dbReference type="OrthoDB" id="9790293at2"/>
<dbReference type="RefSeq" id="WP_052020700.1">
    <property type="nucleotide sequence ID" value="NZ_BAVZ01000033.1"/>
</dbReference>
<dbReference type="Proteomes" id="UP000019364">
    <property type="component" value="Unassembled WGS sequence"/>
</dbReference>
<feature type="region of interest" description="Disordered" evidence="2">
    <location>
        <begin position="76"/>
        <end position="108"/>
    </location>
</feature>
<proteinExistence type="predicted"/>
<dbReference type="Pfam" id="PF07833">
    <property type="entry name" value="Cu_amine_oxidN1"/>
    <property type="match status" value="1"/>
</dbReference>
<keyword evidence="1" id="KW-0732">Signal</keyword>
<dbReference type="AlphaFoldDB" id="W7YQA2"/>
<dbReference type="InterPro" id="IPR029050">
    <property type="entry name" value="Immunoprotect_excell_Ig-like"/>
</dbReference>
<dbReference type="STRING" id="1236976.JCM16418_4931"/>
<reference evidence="4 5" key="1">
    <citation type="journal article" date="2014" name="Genome Announc.">
        <title>Draft Genome Sequence of Paenibacillus pini JCM 16418T, Isolated from the Rhizosphere of Pine Tree.</title>
        <authorList>
            <person name="Yuki M."/>
            <person name="Oshima K."/>
            <person name="Suda W."/>
            <person name="Oshida Y."/>
            <person name="Kitamura K."/>
            <person name="Iida Y."/>
            <person name="Hattori M."/>
            <person name="Ohkuma M."/>
        </authorList>
    </citation>
    <scope>NUCLEOTIDE SEQUENCE [LARGE SCALE GENOMIC DNA]</scope>
    <source>
        <strain evidence="4 5">JCM 16418</strain>
    </source>
</reference>
<organism evidence="4 5">
    <name type="scientific">Paenibacillus pini JCM 16418</name>
    <dbReference type="NCBI Taxonomy" id="1236976"/>
    <lineage>
        <taxon>Bacteria</taxon>
        <taxon>Bacillati</taxon>
        <taxon>Bacillota</taxon>
        <taxon>Bacilli</taxon>
        <taxon>Bacillales</taxon>
        <taxon>Paenibacillaceae</taxon>
        <taxon>Paenibacillus</taxon>
    </lineage>
</organism>
<evidence type="ECO:0000313" key="5">
    <source>
        <dbReference type="Proteomes" id="UP000019364"/>
    </source>
</evidence>
<dbReference type="eggNOG" id="ENOG5030KNB">
    <property type="taxonomic scope" value="Bacteria"/>
</dbReference>
<comment type="caution">
    <text evidence="4">The sequence shown here is derived from an EMBL/GenBank/DDBJ whole genome shotgun (WGS) entry which is preliminary data.</text>
</comment>
<dbReference type="SUPFAM" id="SSF55383">
    <property type="entry name" value="Copper amine oxidase, domain N"/>
    <property type="match status" value="1"/>
</dbReference>
<evidence type="ECO:0000256" key="2">
    <source>
        <dbReference type="SAM" id="MobiDB-lite"/>
    </source>
</evidence>
<evidence type="ECO:0000256" key="1">
    <source>
        <dbReference type="ARBA" id="ARBA00022729"/>
    </source>
</evidence>
<dbReference type="Gene3D" id="3.30.457.10">
    <property type="entry name" value="Copper amine oxidase-like, N-terminal domain"/>
    <property type="match status" value="1"/>
</dbReference>